<gene>
    <name evidence="2" type="ORF">RirG_185770</name>
</gene>
<keyword evidence="3" id="KW-1185">Reference proteome</keyword>
<protein>
    <submittedName>
        <fullName evidence="2">Uncharacterized protein</fullName>
    </submittedName>
</protein>
<reference evidence="2 3" key="1">
    <citation type="submission" date="2014-02" db="EMBL/GenBank/DDBJ databases">
        <title>Single nucleus genome sequencing reveals high similarity among nuclei of an endomycorrhizal fungus.</title>
        <authorList>
            <person name="Lin K."/>
            <person name="Geurts R."/>
            <person name="Zhang Z."/>
            <person name="Limpens E."/>
            <person name="Saunders D.G."/>
            <person name="Mu D."/>
            <person name="Pang E."/>
            <person name="Cao H."/>
            <person name="Cha H."/>
            <person name="Lin T."/>
            <person name="Zhou Q."/>
            <person name="Shang Y."/>
            <person name="Li Y."/>
            <person name="Ivanov S."/>
            <person name="Sharma T."/>
            <person name="Velzen R.V."/>
            <person name="Ruijter N.D."/>
            <person name="Aanen D.K."/>
            <person name="Win J."/>
            <person name="Kamoun S."/>
            <person name="Bisseling T."/>
            <person name="Huang S."/>
        </authorList>
    </citation>
    <scope>NUCLEOTIDE SEQUENCE [LARGE SCALE GENOMIC DNA]</scope>
    <source>
        <strain evidence="3">DAOM197198w</strain>
    </source>
</reference>
<dbReference type="HOGENOM" id="CLU_045575_0_0_1"/>
<organism evidence="2 3">
    <name type="scientific">Rhizophagus irregularis (strain DAOM 197198w)</name>
    <name type="common">Glomus intraradices</name>
    <dbReference type="NCBI Taxonomy" id="1432141"/>
    <lineage>
        <taxon>Eukaryota</taxon>
        <taxon>Fungi</taxon>
        <taxon>Fungi incertae sedis</taxon>
        <taxon>Mucoromycota</taxon>
        <taxon>Glomeromycotina</taxon>
        <taxon>Glomeromycetes</taxon>
        <taxon>Glomerales</taxon>
        <taxon>Glomeraceae</taxon>
        <taxon>Rhizophagus</taxon>
    </lineage>
</organism>
<keyword evidence="1" id="KW-0175">Coiled coil</keyword>
<comment type="caution">
    <text evidence="2">The sequence shown here is derived from an EMBL/GenBank/DDBJ whole genome shotgun (WGS) entry which is preliminary data.</text>
</comment>
<dbReference type="EMBL" id="JEMT01026193">
    <property type="protein sequence ID" value="EXX59801.1"/>
    <property type="molecule type" value="Genomic_DNA"/>
</dbReference>
<sequence length="555" mass="63819">MSSELDSLRQRIIELEAENAEVKAKYIKVMDENAEVKAENAKLRCALEEHEARFTRLEQRDKEKTNLIAKMDDDIKEIKQSSTNASSVENPNNVVRLGKLEKMAKPSNTSDSTFNSNVCKPICTETKSLEDKETDDFLNEEYRRKVSDEIRQRNKEKKIQRESTVPSDLSCVTETSLRNHDENESNTKTVNIVHDQEKISLEDSVQKMPERLNEDVSQRESDSGLVTEIVRNLLQGFLVDDFQREFINTEFIDREHSNSSPVTEELARLFHQASIARKNSIKAKQEEISSWGRYSERFEDKVMKLRSEDKNLKDKTARSQIYNEMKPYLSGVSDEYLRKITSKARKINKLFGYNYDPITLKKIKGIGWHMVNRVTYSADSISRLTNLQIQYIIDRVNLNVTNKTVNNVHDQSHVTSEMITSDTTALIPLLSMVHITSEKIVNASQTIPAEVPAFSQPNASPEMISSDMSQANVPSASQSKPDHSYFRNKILYQYPNLYRECSSKNFDYYGITDETSGDYICPLCKLGHDDEEIKGRYKAGSYFIKCEQREIEIVV</sequence>
<dbReference type="OrthoDB" id="2371300at2759"/>
<evidence type="ECO:0000313" key="2">
    <source>
        <dbReference type="EMBL" id="EXX59801.1"/>
    </source>
</evidence>
<proteinExistence type="predicted"/>
<dbReference type="Proteomes" id="UP000022910">
    <property type="component" value="Unassembled WGS sequence"/>
</dbReference>
<evidence type="ECO:0000313" key="3">
    <source>
        <dbReference type="Proteomes" id="UP000022910"/>
    </source>
</evidence>
<evidence type="ECO:0000256" key="1">
    <source>
        <dbReference type="SAM" id="Coils"/>
    </source>
</evidence>
<accession>A0A015KJF1</accession>
<feature type="coiled-coil region" evidence="1">
    <location>
        <begin position="5"/>
        <end position="67"/>
    </location>
</feature>
<name>A0A015KJF1_RHIIW</name>
<dbReference type="AlphaFoldDB" id="A0A015KJF1"/>